<reference evidence="2" key="1">
    <citation type="journal article" date="2015" name="BMC Genomics">
        <title>Draft genome of a commonly misdiagnosed multidrug resistant pathogen Candida auris.</title>
        <authorList>
            <person name="Chatterjee S."/>
            <person name="Alampalli S.V."/>
            <person name="Nageshan R.K."/>
            <person name="Chettiar S.T."/>
            <person name="Joshi S."/>
            <person name="Tatu U.S."/>
        </authorList>
    </citation>
    <scope>NUCLEOTIDE SEQUENCE [LARGE SCALE GENOMIC DNA]</scope>
    <source>
        <strain evidence="2">6684</strain>
    </source>
</reference>
<dbReference type="Proteomes" id="UP000037122">
    <property type="component" value="Unassembled WGS sequence"/>
</dbReference>
<name>A0A0L0NRK6_CANAR</name>
<accession>A0A0L0NRK6</accession>
<proteinExistence type="predicted"/>
<dbReference type="AlphaFoldDB" id="A0A0L0NRK6"/>
<protein>
    <submittedName>
        <fullName evidence="1">Uncharacterized protein</fullName>
    </submittedName>
</protein>
<evidence type="ECO:0000313" key="1">
    <source>
        <dbReference type="EMBL" id="KND96644.1"/>
    </source>
</evidence>
<comment type="caution">
    <text evidence="1">The sequence shown here is derived from an EMBL/GenBank/DDBJ whole genome shotgun (WGS) entry which is preliminary data.</text>
</comment>
<organism evidence="1 2">
    <name type="scientific">Candidozyma auris</name>
    <name type="common">Yeast</name>
    <name type="synonym">Candida auris</name>
    <dbReference type="NCBI Taxonomy" id="498019"/>
    <lineage>
        <taxon>Eukaryota</taxon>
        <taxon>Fungi</taxon>
        <taxon>Dikarya</taxon>
        <taxon>Ascomycota</taxon>
        <taxon>Saccharomycotina</taxon>
        <taxon>Pichiomycetes</taxon>
        <taxon>Metschnikowiaceae</taxon>
        <taxon>Candidozyma</taxon>
    </lineage>
</organism>
<dbReference type="VEuPathDB" id="FungiDB:QG37_06942"/>
<gene>
    <name evidence="1" type="ORF">QG37_06942</name>
</gene>
<dbReference type="EMBL" id="LGST01000051">
    <property type="protein sequence ID" value="KND96644.1"/>
    <property type="molecule type" value="Genomic_DNA"/>
</dbReference>
<evidence type="ECO:0000313" key="2">
    <source>
        <dbReference type="Proteomes" id="UP000037122"/>
    </source>
</evidence>
<sequence>MYGGCELPKVKGRARWAEKGAMKAVEKGFMGYLETVM</sequence>